<dbReference type="Gene3D" id="3.40.640.10">
    <property type="entry name" value="Type I PLP-dependent aspartate aminotransferase-like (Major domain)"/>
    <property type="match status" value="1"/>
</dbReference>
<dbReference type="InterPro" id="IPR015424">
    <property type="entry name" value="PyrdxlP-dep_Trfase"/>
</dbReference>
<keyword evidence="5" id="KW-1185">Reference proteome</keyword>
<reference evidence="5" key="1">
    <citation type="journal article" date="2019" name="Int. J. Syst. Evol. Microbiol.">
        <title>The Global Catalogue of Microorganisms (GCM) 10K type strain sequencing project: providing services to taxonomists for standard genome sequencing and annotation.</title>
        <authorList>
            <consortium name="The Broad Institute Genomics Platform"/>
            <consortium name="The Broad Institute Genome Sequencing Center for Infectious Disease"/>
            <person name="Wu L."/>
            <person name="Ma J."/>
        </authorList>
    </citation>
    <scope>NUCLEOTIDE SEQUENCE [LARGE SCALE GENOMIC DNA]</scope>
    <source>
        <strain evidence="5">JCM 18198</strain>
    </source>
</reference>
<dbReference type="GO" id="GO:0008483">
    <property type="term" value="F:transaminase activity"/>
    <property type="evidence" value="ECO:0007669"/>
    <property type="project" value="UniProtKB-KW"/>
</dbReference>
<evidence type="ECO:0000313" key="5">
    <source>
        <dbReference type="Proteomes" id="UP001500141"/>
    </source>
</evidence>
<dbReference type="RefSeq" id="WP_264542940.1">
    <property type="nucleotide sequence ID" value="NZ_BAABIP010000003.1"/>
</dbReference>
<accession>A0ABP8ZHI1</accession>
<evidence type="ECO:0000259" key="3">
    <source>
        <dbReference type="Pfam" id="PF00155"/>
    </source>
</evidence>
<protein>
    <submittedName>
        <fullName evidence="4">Aminotransferase class I/II-fold pyridoxal phosphate-dependent enzyme</fullName>
    </submittedName>
</protein>
<evidence type="ECO:0000256" key="2">
    <source>
        <dbReference type="ARBA" id="ARBA00022679"/>
    </source>
</evidence>
<dbReference type="SUPFAM" id="SSF53383">
    <property type="entry name" value="PLP-dependent transferases"/>
    <property type="match status" value="1"/>
</dbReference>
<dbReference type="Proteomes" id="UP001500141">
    <property type="component" value="Unassembled WGS sequence"/>
</dbReference>
<evidence type="ECO:0000313" key="4">
    <source>
        <dbReference type="EMBL" id="GAA4756613.1"/>
    </source>
</evidence>
<evidence type="ECO:0000256" key="1">
    <source>
        <dbReference type="ARBA" id="ARBA00001933"/>
    </source>
</evidence>
<comment type="caution">
    <text evidence="4">The sequence shown here is derived from an EMBL/GenBank/DDBJ whole genome shotgun (WGS) entry which is preliminary data.</text>
</comment>
<proteinExistence type="predicted"/>
<dbReference type="EMBL" id="BAABIP010000003">
    <property type="protein sequence ID" value="GAA4756613.1"/>
    <property type="molecule type" value="Genomic_DNA"/>
</dbReference>
<gene>
    <name evidence="4" type="ORF">GCM10023230_00200</name>
</gene>
<dbReference type="InterPro" id="IPR015421">
    <property type="entry name" value="PyrdxlP-dep_Trfase_major"/>
</dbReference>
<dbReference type="Gene3D" id="3.90.1150.10">
    <property type="entry name" value="Aspartate Aminotransferase, domain 1"/>
    <property type="match status" value="1"/>
</dbReference>
<sequence>MVKDLFERIQNNKGPLGKWASQAEGYYVFPKLEGDLGPRMKFHGKEILNWSINDYLGLANHPEVRKADADAAMQFGAAYPMGARMMSGHTNYHEQLEKELAEFVMKPAAYLLNFGYQGMVSIIDALVTKNDIIVYDVDSHACIIDGVRLHMGKRFTYKHNDLESMEKNLQRATKMAKETGGGILFITEGVFGMRGQQGKLKEIVEMKKKYNFRLLVDDAHGFGTLGKTGAGAGEEQGCQDGIDVYFSTFAKSMANIGAFVAADQDVIDYLKYNLRSQMFAKALPMIQTIGSLKRLELLRKSSEIKDKLWVNVNSLQNGLRERGFNIGDTNTCITPVYLEGSIPEAMVMVNDLRENYGIFLSIVVYPVIPKGIILLRMIPTASHTQKDIDETLAAFEAIREKLSNGTYKALAEANVENVS</sequence>
<dbReference type="Pfam" id="PF00155">
    <property type="entry name" value="Aminotran_1_2"/>
    <property type="match status" value="1"/>
</dbReference>
<dbReference type="PANTHER" id="PTHR13693">
    <property type="entry name" value="CLASS II AMINOTRANSFERASE/8-AMINO-7-OXONONANOATE SYNTHASE"/>
    <property type="match status" value="1"/>
</dbReference>
<dbReference type="InterPro" id="IPR050087">
    <property type="entry name" value="AON_synthase_class-II"/>
</dbReference>
<keyword evidence="4" id="KW-0032">Aminotransferase</keyword>
<feature type="domain" description="Aminotransferase class I/classII large" evidence="3">
    <location>
        <begin position="46"/>
        <end position="394"/>
    </location>
</feature>
<keyword evidence="2" id="KW-0808">Transferase</keyword>
<dbReference type="InterPro" id="IPR004839">
    <property type="entry name" value="Aminotransferase_I/II_large"/>
</dbReference>
<dbReference type="InterPro" id="IPR015422">
    <property type="entry name" value="PyrdxlP-dep_Trfase_small"/>
</dbReference>
<organism evidence="4 5">
    <name type="scientific">Flavobacterium hankyongi</name>
    <dbReference type="NCBI Taxonomy" id="1176532"/>
    <lineage>
        <taxon>Bacteria</taxon>
        <taxon>Pseudomonadati</taxon>
        <taxon>Bacteroidota</taxon>
        <taxon>Flavobacteriia</taxon>
        <taxon>Flavobacteriales</taxon>
        <taxon>Flavobacteriaceae</taxon>
        <taxon>Flavobacterium</taxon>
    </lineage>
</organism>
<comment type="cofactor">
    <cofactor evidence="1">
        <name>pyridoxal 5'-phosphate</name>
        <dbReference type="ChEBI" id="CHEBI:597326"/>
    </cofactor>
</comment>
<name>A0ABP8ZHI1_9FLAO</name>